<feature type="transmembrane region" description="Helical" evidence="7">
    <location>
        <begin position="172"/>
        <end position="194"/>
    </location>
</feature>
<dbReference type="Proteomes" id="UP001202922">
    <property type="component" value="Unassembled WGS sequence"/>
</dbReference>
<dbReference type="RefSeq" id="WP_241053661.1">
    <property type="nucleotide sequence ID" value="NZ_JAKZBV010000001.1"/>
</dbReference>
<keyword evidence="3 7" id="KW-0812">Transmembrane</keyword>
<name>A0ABS9U0D3_9MICC</name>
<dbReference type="PANTHER" id="PTHR30213:SF1">
    <property type="entry name" value="INNER MEMBRANE PROTEIN YHJD"/>
    <property type="match status" value="1"/>
</dbReference>
<feature type="transmembrane region" description="Helical" evidence="7">
    <location>
        <begin position="241"/>
        <end position="264"/>
    </location>
</feature>
<sequence>MGSVGRFDTLQQRHPWLGYPLAVLYKYLDDQGPFLAALITYYAFVSLFPLLLLLSTLLSFVLSGDPELQTQIMTSALTEFPVIGTQLSEPKGLGGGTVGVVIGILGALYGGIGVAQAIQHAMNTAWSIPRNSRPDPIKSRGRSLLLLGTVGLALIGTTVLSALGGYADALGAAGRAVFLALSIAVNAGAFILAFRIGTVRPLTVRQVLPGAVGAAIAWQLLQSLGPIYVAQVVRRASEMNGVFAVVLGLLAFLYLAAVAIVLCVEANVVRVDRLHPRALLTPFTDQVDLTAGDRKSYTRQAKAQRLKGFERIDVTFGERSPDEAAQPGGKESADSPEEGPQTREDS</sequence>
<keyword evidence="2" id="KW-1003">Cell membrane</keyword>
<feature type="transmembrane region" description="Helical" evidence="7">
    <location>
        <begin position="206"/>
        <end position="229"/>
    </location>
</feature>
<keyword evidence="9" id="KW-1185">Reference proteome</keyword>
<feature type="transmembrane region" description="Helical" evidence="7">
    <location>
        <begin position="34"/>
        <end position="62"/>
    </location>
</feature>
<evidence type="ECO:0000313" key="9">
    <source>
        <dbReference type="Proteomes" id="UP001202922"/>
    </source>
</evidence>
<comment type="subcellular location">
    <subcellularLocation>
        <location evidence="1">Cell membrane</location>
        <topology evidence="1">Multi-pass membrane protein</topology>
    </subcellularLocation>
</comment>
<dbReference type="EMBL" id="JAKZBV010000001">
    <property type="protein sequence ID" value="MCH6470143.1"/>
    <property type="molecule type" value="Genomic_DNA"/>
</dbReference>
<evidence type="ECO:0000256" key="2">
    <source>
        <dbReference type="ARBA" id="ARBA00022475"/>
    </source>
</evidence>
<reference evidence="8 9" key="1">
    <citation type="submission" date="2022-03" db="EMBL/GenBank/DDBJ databases">
        <title>Sinomonas sp. isolated from a soil.</title>
        <authorList>
            <person name="Han J."/>
            <person name="Kim D.-U."/>
        </authorList>
    </citation>
    <scope>NUCLEOTIDE SEQUENCE [LARGE SCALE GENOMIC DNA]</scope>
    <source>
        <strain evidence="8 9">5-5</strain>
    </source>
</reference>
<feature type="transmembrane region" description="Helical" evidence="7">
    <location>
        <begin position="143"/>
        <end position="166"/>
    </location>
</feature>
<evidence type="ECO:0000313" key="8">
    <source>
        <dbReference type="EMBL" id="MCH6470143.1"/>
    </source>
</evidence>
<keyword evidence="5 7" id="KW-0472">Membrane</keyword>
<evidence type="ECO:0000256" key="6">
    <source>
        <dbReference type="SAM" id="MobiDB-lite"/>
    </source>
</evidence>
<comment type="caution">
    <text evidence="8">The sequence shown here is derived from an EMBL/GenBank/DDBJ whole genome shotgun (WGS) entry which is preliminary data.</text>
</comment>
<dbReference type="PANTHER" id="PTHR30213">
    <property type="entry name" value="INNER MEMBRANE PROTEIN YHJD"/>
    <property type="match status" value="1"/>
</dbReference>
<organism evidence="8 9">
    <name type="scientific">Sinomonas terrae</name>
    <dbReference type="NCBI Taxonomy" id="2908838"/>
    <lineage>
        <taxon>Bacteria</taxon>
        <taxon>Bacillati</taxon>
        <taxon>Actinomycetota</taxon>
        <taxon>Actinomycetes</taxon>
        <taxon>Micrococcales</taxon>
        <taxon>Micrococcaceae</taxon>
        <taxon>Sinomonas</taxon>
    </lineage>
</organism>
<keyword evidence="4 7" id="KW-1133">Transmembrane helix</keyword>
<accession>A0ABS9U0D3</accession>
<evidence type="ECO:0000256" key="7">
    <source>
        <dbReference type="SAM" id="Phobius"/>
    </source>
</evidence>
<proteinExistence type="predicted"/>
<evidence type="ECO:0000256" key="4">
    <source>
        <dbReference type="ARBA" id="ARBA00022989"/>
    </source>
</evidence>
<feature type="region of interest" description="Disordered" evidence="6">
    <location>
        <begin position="312"/>
        <end position="346"/>
    </location>
</feature>
<protein>
    <submittedName>
        <fullName evidence="8">YihY/virulence factor BrkB family protein</fullName>
    </submittedName>
</protein>
<evidence type="ECO:0000256" key="5">
    <source>
        <dbReference type="ARBA" id="ARBA00023136"/>
    </source>
</evidence>
<gene>
    <name evidence="8" type="ORF">L0M17_09170</name>
</gene>
<feature type="transmembrane region" description="Helical" evidence="7">
    <location>
        <begin position="98"/>
        <end position="122"/>
    </location>
</feature>
<dbReference type="Pfam" id="PF03631">
    <property type="entry name" value="Virul_fac_BrkB"/>
    <property type="match status" value="1"/>
</dbReference>
<dbReference type="InterPro" id="IPR017039">
    <property type="entry name" value="Virul_fac_BrkB"/>
</dbReference>
<evidence type="ECO:0000256" key="1">
    <source>
        <dbReference type="ARBA" id="ARBA00004651"/>
    </source>
</evidence>
<evidence type="ECO:0000256" key="3">
    <source>
        <dbReference type="ARBA" id="ARBA00022692"/>
    </source>
</evidence>